<feature type="domain" description="Aminotransferase class I/classII large" evidence="2">
    <location>
        <begin position="138"/>
        <end position="275"/>
    </location>
</feature>
<keyword evidence="3" id="KW-0808">Transferase</keyword>
<reference evidence="4" key="1">
    <citation type="journal article" date="2019" name="Int. J. Syst. Evol. Microbiol.">
        <title>The Global Catalogue of Microorganisms (GCM) 10K type strain sequencing project: providing services to taxonomists for standard genome sequencing and annotation.</title>
        <authorList>
            <consortium name="The Broad Institute Genomics Platform"/>
            <consortium name="The Broad Institute Genome Sequencing Center for Infectious Disease"/>
            <person name="Wu L."/>
            <person name="Ma J."/>
        </authorList>
    </citation>
    <scope>NUCLEOTIDE SEQUENCE [LARGE SCALE GENOMIC DNA]</scope>
    <source>
        <strain evidence="4">CGMCC 4.7641</strain>
    </source>
</reference>
<keyword evidence="4" id="KW-1185">Reference proteome</keyword>
<evidence type="ECO:0000256" key="1">
    <source>
        <dbReference type="ARBA" id="ARBA00023194"/>
    </source>
</evidence>
<accession>A0ABW5HMP9</accession>
<dbReference type="Gene3D" id="3.90.1150.10">
    <property type="entry name" value="Aspartate Aminotransferase, domain 1"/>
    <property type="match status" value="1"/>
</dbReference>
<protein>
    <submittedName>
        <fullName evidence="3">Aminotransferase class I/II-fold pyridoxal phosphate-dependent enzyme</fullName>
    </submittedName>
</protein>
<dbReference type="InterPro" id="IPR004839">
    <property type="entry name" value="Aminotransferase_I/II_large"/>
</dbReference>
<keyword evidence="1" id="KW-0045">Antibiotic biosynthesis</keyword>
<name>A0ABW5HMP9_9PSEU</name>
<organism evidence="3 4">
    <name type="scientific">Amycolatopsis silviterrae</name>
    <dbReference type="NCBI Taxonomy" id="1656914"/>
    <lineage>
        <taxon>Bacteria</taxon>
        <taxon>Bacillati</taxon>
        <taxon>Actinomycetota</taxon>
        <taxon>Actinomycetes</taxon>
        <taxon>Pseudonocardiales</taxon>
        <taxon>Pseudonocardiaceae</taxon>
        <taxon>Amycolatopsis</taxon>
    </lineage>
</organism>
<evidence type="ECO:0000259" key="2">
    <source>
        <dbReference type="Pfam" id="PF00155"/>
    </source>
</evidence>
<dbReference type="EMBL" id="JBHUKS010000037">
    <property type="protein sequence ID" value="MFD2474326.1"/>
    <property type="molecule type" value="Genomic_DNA"/>
</dbReference>
<dbReference type="InterPro" id="IPR015422">
    <property type="entry name" value="PyrdxlP-dep_Trfase_small"/>
</dbReference>
<dbReference type="Gene3D" id="3.40.640.10">
    <property type="entry name" value="Type I PLP-dependent aspartate aminotransferase-like (Major domain)"/>
    <property type="match status" value="1"/>
</dbReference>
<dbReference type="InterPro" id="IPR015424">
    <property type="entry name" value="PyrdxlP-dep_Trfase"/>
</dbReference>
<dbReference type="SUPFAM" id="SSF53383">
    <property type="entry name" value="PLP-dependent transferases"/>
    <property type="match status" value="1"/>
</dbReference>
<dbReference type="Proteomes" id="UP001597483">
    <property type="component" value="Unassembled WGS sequence"/>
</dbReference>
<sequence length="341" mass="36017">MPLANSSYEALPLHDDPGSLNLAWTLDERELLDADLPALLAAELADESTNLSAVDRYLVQDPHGSAWLGPVVARLFGQPGWDCGVVCGAGVISLLHAVSALGHACVLGDVYPDLPHFVQQSGGTLASSLPGSPLILLDRPSAVDDSFDSLEAVRELCVAAAAHGGIVVIDESYANYRPPEYSAATIASQLDNLAVFRGLSKGYWLGGLRLSYCVCSPALTNRITALVPPMLASSLSLRLGAAVLGLGDITVRLRARIAEATTEAAALLAAAGFPAPIRTHSGLPHLHFSQDLAPRLRPLGIVGKPQPFWSGPLGAPVERFRLSVPLRPSRMAELERRLRAG</sequence>
<comment type="caution">
    <text evidence="3">The sequence shown here is derived from an EMBL/GenBank/DDBJ whole genome shotgun (WGS) entry which is preliminary data.</text>
</comment>
<dbReference type="InterPro" id="IPR015421">
    <property type="entry name" value="PyrdxlP-dep_Trfase_major"/>
</dbReference>
<gene>
    <name evidence="3" type="ORF">ACFSVL_43450</name>
</gene>
<dbReference type="Pfam" id="PF00155">
    <property type="entry name" value="Aminotran_1_2"/>
    <property type="match status" value="1"/>
</dbReference>
<proteinExistence type="predicted"/>
<evidence type="ECO:0000313" key="4">
    <source>
        <dbReference type="Proteomes" id="UP001597483"/>
    </source>
</evidence>
<dbReference type="GO" id="GO:0008483">
    <property type="term" value="F:transaminase activity"/>
    <property type="evidence" value="ECO:0007669"/>
    <property type="project" value="UniProtKB-KW"/>
</dbReference>
<keyword evidence="3" id="KW-0032">Aminotransferase</keyword>
<evidence type="ECO:0000313" key="3">
    <source>
        <dbReference type="EMBL" id="MFD2474326.1"/>
    </source>
</evidence>
<dbReference type="RefSeq" id="WP_378313517.1">
    <property type="nucleotide sequence ID" value="NZ_JBHUKS010000037.1"/>
</dbReference>